<feature type="transmembrane region" description="Helical" evidence="8">
    <location>
        <begin position="375"/>
        <end position="396"/>
    </location>
</feature>
<dbReference type="FunFam" id="1.20.81.30:FF:000001">
    <property type="entry name" value="Type II secretion system protein F"/>
    <property type="match status" value="1"/>
</dbReference>
<gene>
    <name evidence="10" type="ORF">AUJ30_00020</name>
</gene>
<evidence type="ECO:0000313" key="11">
    <source>
        <dbReference type="Proteomes" id="UP000182693"/>
    </source>
</evidence>
<dbReference type="PANTHER" id="PTHR30012:SF0">
    <property type="entry name" value="TYPE II SECRETION SYSTEM PROTEIN F-RELATED"/>
    <property type="match status" value="1"/>
</dbReference>
<name>A0A1J4Y5X6_9BACT</name>
<keyword evidence="3" id="KW-1003">Cell membrane</keyword>
<dbReference type="AlphaFoldDB" id="A0A1J4Y5X6"/>
<dbReference type="InterPro" id="IPR042094">
    <property type="entry name" value="T2SS_GspF_sf"/>
</dbReference>
<evidence type="ECO:0000256" key="4">
    <source>
        <dbReference type="ARBA" id="ARBA00022519"/>
    </source>
</evidence>
<protein>
    <recommendedName>
        <fullName evidence="9">Type II secretion system protein GspF domain-containing protein</fullName>
    </recommendedName>
</protein>
<feature type="domain" description="Type II secretion system protein GspF" evidence="9">
    <location>
        <begin position="68"/>
        <end position="191"/>
    </location>
</feature>
<dbReference type="Proteomes" id="UP000182693">
    <property type="component" value="Unassembled WGS sequence"/>
</dbReference>
<comment type="subcellular location">
    <subcellularLocation>
        <location evidence="1">Cell inner membrane</location>
        <topology evidence="1">Multi-pass membrane protein</topology>
    </subcellularLocation>
</comment>
<evidence type="ECO:0000256" key="5">
    <source>
        <dbReference type="ARBA" id="ARBA00022692"/>
    </source>
</evidence>
<comment type="caution">
    <text evidence="10">The sequence shown here is derived from an EMBL/GenBank/DDBJ whole genome shotgun (WGS) entry which is preliminary data.</text>
</comment>
<feature type="transmembrane region" description="Helical" evidence="8">
    <location>
        <begin position="168"/>
        <end position="190"/>
    </location>
</feature>
<evidence type="ECO:0000259" key="9">
    <source>
        <dbReference type="Pfam" id="PF00482"/>
    </source>
</evidence>
<keyword evidence="6 8" id="KW-1133">Transmembrane helix</keyword>
<dbReference type="InterPro" id="IPR018076">
    <property type="entry name" value="T2SS_GspF_dom"/>
</dbReference>
<evidence type="ECO:0000256" key="1">
    <source>
        <dbReference type="ARBA" id="ARBA00004429"/>
    </source>
</evidence>
<proteinExistence type="inferred from homology"/>
<dbReference type="InterPro" id="IPR003004">
    <property type="entry name" value="GspF/PilC"/>
</dbReference>
<feature type="transmembrane region" description="Helical" evidence="8">
    <location>
        <begin position="210"/>
        <end position="237"/>
    </location>
</feature>
<dbReference type="EMBL" id="MNWX01000001">
    <property type="protein sequence ID" value="OIO65935.1"/>
    <property type="molecule type" value="Genomic_DNA"/>
</dbReference>
<accession>A0A1J4Y5X6</accession>
<keyword evidence="4" id="KW-0997">Cell inner membrane</keyword>
<evidence type="ECO:0000256" key="8">
    <source>
        <dbReference type="SAM" id="Phobius"/>
    </source>
</evidence>
<dbReference type="STRING" id="1805425.AUJ30_00020"/>
<comment type="similarity">
    <text evidence="2">Belongs to the GSP F family.</text>
</comment>
<reference evidence="10 11" key="1">
    <citation type="journal article" date="2016" name="Environ. Microbiol.">
        <title>Genomic resolution of a cold subsurface aquifer community provides metabolic insights for novel microbes adapted to high CO concentrations.</title>
        <authorList>
            <person name="Probst A.J."/>
            <person name="Castelle C.J."/>
            <person name="Singh A."/>
            <person name="Brown C.T."/>
            <person name="Anantharaman K."/>
            <person name="Sharon I."/>
            <person name="Hug L.A."/>
            <person name="Burstein D."/>
            <person name="Emerson J.B."/>
            <person name="Thomas B.C."/>
            <person name="Banfield J.F."/>
        </authorList>
    </citation>
    <scope>NUCLEOTIDE SEQUENCE [LARGE SCALE GENOMIC DNA]</scope>
    <source>
        <strain evidence="10">CG1_02_39_135</strain>
    </source>
</reference>
<evidence type="ECO:0000256" key="3">
    <source>
        <dbReference type="ARBA" id="ARBA00022475"/>
    </source>
</evidence>
<dbReference type="PANTHER" id="PTHR30012">
    <property type="entry name" value="GENERAL SECRETION PATHWAY PROTEIN"/>
    <property type="match status" value="1"/>
</dbReference>
<organism evidence="10 11">
    <name type="scientific">Candidatus Wolfebacteria bacterium CG1_02_39_135</name>
    <dbReference type="NCBI Taxonomy" id="1805425"/>
    <lineage>
        <taxon>Bacteria</taxon>
        <taxon>Candidatus Wolfeibacteriota</taxon>
    </lineage>
</organism>
<dbReference type="Gene3D" id="1.20.81.30">
    <property type="entry name" value="Type II secretion system (T2SS), domain F"/>
    <property type="match status" value="2"/>
</dbReference>
<dbReference type="PRINTS" id="PR00812">
    <property type="entry name" value="BCTERIALGSPF"/>
</dbReference>
<feature type="domain" description="Type II secretion system protein GspF" evidence="9">
    <location>
        <begin position="271"/>
        <end position="394"/>
    </location>
</feature>
<evidence type="ECO:0000256" key="6">
    <source>
        <dbReference type="ARBA" id="ARBA00022989"/>
    </source>
</evidence>
<sequence>MKFKYNARTQEGELQTGFVDAANREAALNVLTGHELFILSLEEAERARWYDKFLNFFNRVKIVDLMIFTRQFATLMESKMPLGNSLRTLYQQTRKPILKEAIFGVSSDVDAGLSLSQAMERQGKIFSGFYINMIRTAEITGRLEEAMMFLADYLDKETMWRSRIRNALIYPIILIILFLVVAGIMLITVFPQIEPVFKEAGVTLPLITQFFLFSGNFIIQWWWAIILISVLLLFLLVDYLQSDEGRIVLNEVIIKIPIFGNLFKKMYVARFAESTSVLIKGGIPITQAIEIAGHAIGNVIYRDILHEIAEGVRGGELLSNLLSQNEYYFPILVGQMVAIGEGTGRLDEILSRISTFYTREVNDILDNLMELIQPILVVIIGVFVGLLFASILIPIYNLAQAF</sequence>
<evidence type="ECO:0000256" key="7">
    <source>
        <dbReference type="ARBA" id="ARBA00023136"/>
    </source>
</evidence>
<dbReference type="GO" id="GO:0005886">
    <property type="term" value="C:plasma membrane"/>
    <property type="evidence" value="ECO:0007669"/>
    <property type="project" value="UniProtKB-SubCell"/>
</dbReference>
<keyword evidence="7 8" id="KW-0472">Membrane</keyword>
<keyword evidence="5 8" id="KW-0812">Transmembrane</keyword>
<evidence type="ECO:0000313" key="10">
    <source>
        <dbReference type="EMBL" id="OIO65935.1"/>
    </source>
</evidence>
<evidence type="ECO:0000256" key="2">
    <source>
        <dbReference type="ARBA" id="ARBA00005745"/>
    </source>
</evidence>
<dbReference type="Pfam" id="PF00482">
    <property type="entry name" value="T2SSF"/>
    <property type="match status" value="2"/>
</dbReference>